<dbReference type="EMBL" id="VSRR010127666">
    <property type="protein sequence ID" value="MPD01561.1"/>
    <property type="molecule type" value="Genomic_DNA"/>
</dbReference>
<accession>A0A5B7JXE5</accession>
<evidence type="ECO:0000313" key="1">
    <source>
        <dbReference type="EMBL" id="MPD01561.1"/>
    </source>
</evidence>
<evidence type="ECO:0000313" key="2">
    <source>
        <dbReference type="Proteomes" id="UP000324222"/>
    </source>
</evidence>
<gene>
    <name evidence="1" type="ORF">E2C01_097095</name>
</gene>
<organism evidence="1 2">
    <name type="scientific">Portunus trituberculatus</name>
    <name type="common">Swimming crab</name>
    <name type="synonym">Neptunus trituberculatus</name>
    <dbReference type="NCBI Taxonomy" id="210409"/>
    <lineage>
        <taxon>Eukaryota</taxon>
        <taxon>Metazoa</taxon>
        <taxon>Ecdysozoa</taxon>
        <taxon>Arthropoda</taxon>
        <taxon>Crustacea</taxon>
        <taxon>Multicrustacea</taxon>
        <taxon>Malacostraca</taxon>
        <taxon>Eumalacostraca</taxon>
        <taxon>Eucarida</taxon>
        <taxon>Decapoda</taxon>
        <taxon>Pleocyemata</taxon>
        <taxon>Brachyura</taxon>
        <taxon>Eubrachyura</taxon>
        <taxon>Portunoidea</taxon>
        <taxon>Portunidae</taxon>
        <taxon>Portuninae</taxon>
        <taxon>Portunus</taxon>
    </lineage>
</organism>
<keyword evidence="2" id="KW-1185">Reference proteome</keyword>
<name>A0A5B7JXE5_PORTR</name>
<dbReference type="Proteomes" id="UP000324222">
    <property type="component" value="Unassembled WGS sequence"/>
</dbReference>
<comment type="caution">
    <text evidence="1">The sequence shown here is derived from an EMBL/GenBank/DDBJ whole genome shotgun (WGS) entry which is preliminary data.</text>
</comment>
<sequence>MRNLGHCSSGGGGGGGGCGSVLQWSLNSVTRSAALLTSPHLFTLPLVP</sequence>
<protein>
    <submittedName>
        <fullName evidence="1">Uncharacterized protein</fullName>
    </submittedName>
</protein>
<dbReference type="AlphaFoldDB" id="A0A5B7JXE5"/>
<dbReference type="PROSITE" id="PS51257">
    <property type="entry name" value="PROKAR_LIPOPROTEIN"/>
    <property type="match status" value="1"/>
</dbReference>
<proteinExistence type="predicted"/>
<reference evidence="1 2" key="1">
    <citation type="submission" date="2019-05" db="EMBL/GenBank/DDBJ databases">
        <title>Another draft genome of Portunus trituberculatus and its Hox gene families provides insights of decapod evolution.</title>
        <authorList>
            <person name="Jeong J.-H."/>
            <person name="Song I."/>
            <person name="Kim S."/>
            <person name="Choi T."/>
            <person name="Kim D."/>
            <person name="Ryu S."/>
            <person name="Kim W."/>
        </authorList>
    </citation>
    <scope>NUCLEOTIDE SEQUENCE [LARGE SCALE GENOMIC DNA]</scope>
    <source>
        <tissue evidence="1">Muscle</tissue>
    </source>
</reference>